<keyword evidence="4 6" id="KW-0862">Zinc</keyword>
<keyword evidence="9" id="KW-1185">Reference proteome</keyword>
<evidence type="ECO:0000256" key="6">
    <source>
        <dbReference type="RuleBase" id="RU361277"/>
    </source>
</evidence>
<reference evidence="8" key="1">
    <citation type="submission" date="2021-10" db="EMBL/GenBank/DDBJ databases">
        <title>De novo Genome Assembly of Clathrus columnatus (Basidiomycota, Fungi) Using Illumina and Nanopore Sequence Data.</title>
        <authorList>
            <person name="Ogiso-Tanaka E."/>
            <person name="Itagaki H."/>
            <person name="Hosoya T."/>
            <person name="Hosaka K."/>
        </authorList>
    </citation>
    <scope>NUCLEOTIDE SEQUENCE</scope>
    <source>
        <strain evidence="8">MO-923</strain>
    </source>
</reference>
<dbReference type="InterPro" id="IPR020843">
    <property type="entry name" value="ER"/>
</dbReference>
<evidence type="ECO:0000256" key="5">
    <source>
        <dbReference type="ARBA" id="ARBA00023002"/>
    </source>
</evidence>
<dbReference type="EMBL" id="BPWL01000011">
    <property type="protein sequence ID" value="GJJ15462.1"/>
    <property type="molecule type" value="Genomic_DNA"/>
</dbReference>
<dbReference type="SUPFAM" id="SSF51735">
    <property type="entry name" value="NAD(P)-binding Rossmann-fold domains"/>
    <property type="match status" value="1"/>
</dbReference>
<comment type="cofactor">
    <cofactor evidence="1 6">
        <name>Zn(2+)</name>
        <dbReference type="ChEBI" id="CHEBI:29105"/>
    </cofactor>
</comment>
<dbReference type="CDD" id="cd08233">
    <property type="entry name" value="butanediol_DH_like"/>
    <property type="match status" value="1"/>
</dbReference>
<dbReference type="Pfam" id="PF00107">
    <property type="entry name" value="ADH_zinc_N"/>
    <property type="match status" value="1"/>
</dbReference>
<accession>A0AAV5ANW2</accession>
<dbReference type="Pfam" id="PF08240">
    <property type="entry name" value="ADH_N"/>
    <property type="match status" value="1"/>
</dbReference>
<evidence type="ECO:0000256" key="4">
    <source>
        <dbReference type="ARBA" id="ARBA00022833"/>
    </source>
</evidence>
<keyword evidence="5" id="KW-0560">Oxidoreductase</keyword>
<dbReference type="AlphaFoldDB" id="A0AAV5ANW2"/>
<evidence type="ECO:0000256" key="1">
    <source>
        <dbReference type="ARBA" id="ARBA00001947"/>
    </source>
</evidence>
<dbReference type="GO" id="GO:0000721">
    <property type="term" value="F:(R,R)-butanediol dehydrogenase activity"/>
    <property type="evidence" value="ECO:0007669"/>
    <property type="project" value="TreeGrafter"/>
</dbReference>
<dbReference type="InterPro" id="IPR002328">
    <property type="entry name" value="ADH_Zn_CS"/>
</dbReference>
<dbReference type="Gene3D" id="3.40.50.720">
    <property type="entry name" value="NAD(P)-binding Rossmann-like Domain"/>
    <property type="match status" value="1"/>
</dbReference>
<organism evidence="8 9">
    <name type="scientific">Clathrus columnatus</name>
    <dbReference type="NCBI Taxonomy" id="1419009"/>
    <lineage>
        <taxon>Eukaryota</taxon>
        <taxon>Fungi</taxon>
        <taxon>Dikarya</taxon>
        <taxon>Basidiomycota</taxon>
        <taxon>Agaricomycotina</taxon>
        <taxon>Agaricomycetes</taxon>
        <taxon>Phallomycetidae</taxon>
        <taxon>Phallales</taxon>
        <taxon>Clathraceae</taxon>
        <taxon>Clathrus</taxon>
    </lineage>
</organism>
<protein>
    <recommendedName>
        <fullName evidence="7">Enoyl reductase (ER) domain-containing protein</fullName>
    </recommendedName>
</protein>
<comment type="caution">
    <text evidence="8">The sequence shown here is derived from an EMBL/GenBank/DDBJ whole genome shotgun (WGS) entry which is preliminary data.</text>
</comment>
<dbReference type="InterPro" id="IPR013154">
    <property type="entry name" value="ADH-like_N"/>
</dbReference>
<dbReference type="PROSITE" id="PS00059">
    <property type="entry name" value="ADH_ZINC"/>
    <property type="match status" value="1"/>
</dbReference>
<dbReference type="InterPro" id="IPR011032">
    <property type="entry name" value="GroES-like_sf"/>
</dbReference>
<dbReference type="GO" id="GO:0008270">
    <property type="term" value="F:zinc ion binding"/>
    <property type="evidence" value="ECO:0007669"/>
    <property type="project" value="InterPro"/>
</dbReference>
<dbReference type="Proteomes" id="UP001050691">
    <property type="component" value="Unassembled WGS sequence"/>
</dbReference>
<dbReference type="InterPro" id="IPR036291">
    <property type="entry name" value="NAD(P)-bd_dom_sf"/>
</dbReference>
<dbReference type="PANTHER" id="PTHR43161">
    <property type="entry name" value="SORBITOL DEHYDROGENASE"/>
    <property type="match status" value="1"/>
</dbReference>
<name>A0AAV5ANW2_9AGAM</name>
<dbReference type="GO" id="GO:0005737">
    <property type="term" value="C:cytoplasm"/>
    <property type="evidence" value="ECO:0007669"/>
    <property type="project" value="TreeGrafter"/>
</dbReference>
<evidence type="ECO:0000313" key="9">
    <source>
        <dbReference type="Proteomes" id="UP001050691"/>
    </source>
</evidence>
<gene>
    <name evidence="8" type="ORF">Clacol_009740</name>
</gene>
<dbReference type="GO" id="GO:0034079">
    <property type="term" value="P:butanediol biosynthetic process"/>
    <property type="evidence" value="ECO:0007669"/>
    <property type="project" value="TreeGrafter"/>
</dbReference>
<evidence type="ECO:0000256" key="2">
    <source>
        <dbReference type="ARBA" id="ARBA00008072"/>
    </source>
</evidence>
<sequence>MRAARLHGNKDIRVDSIPEPEVGLGEVKLKIGWCGICGSDLHEYLEGPITSPKTPHPTTGEMVPIVMGHEFSGTIVAVGKGVDPNAYPVGKKVVVFVSRKGGGLSEYISVDVKCVHLLPDHISLEIGACIEPLSVAWYAVKRANFKPEDKCLVIGSGPIGLFVVKVLKARGCKWVAVSEPATARRENSLKFGADAAYDPRSVDVVSEIKKQTNGLGVDISFECAGSAPGLDSAIAATKARGTIMNVAMWGSRPNVNMMNIFYGERILTSICCYVGVHPEVIEAVADGRLSGVDQLITSRISLEDVVKDGIEKLITDKDNQIKILVRPGPPNSKI</sequence>
<comment type="similarity">
    <text evidence="2 6">Belongs to the zinc-containing alcohol dehydrogenase family.</text>
</comment>
<proteinExistence type="inferred from homology"/>
<evidence type="ECO:0000259" key="7">
    <source>
        <dbReference type="SMART" id="SM00829"/>
    </source>
</evidence>
<keyword evidence="3 6" id="KW-0479">Metal-binding</keyword>
<dbReference type="PANTHER" id="PTHR43161:SF23">
    <property type="entry name" value="(R,R)-BUTANEDIOL DEHYDROGENASE-RELATED"/>
    <property type="match status" value="1"/>
</dbReference>
<dbReference type="Gene3D" id="3.90.180.10">
    <property type="entry name" value="Medium-chain alcohol dehydrogenases, catalytic domain"/>
    <property type="match status" value="2"/>
</dbReference>
<evidence type="ECO:0000313" key="8">
    <source>
        <dbReference type="EMBL" id="GJJ15462.1"/>
    </source>
</evidence>
<feature type="domain" description="Enoyl reductase (ER)" evidence="7">
    <location>
        <begin position="8"/>
        <end position="325"/>
    </location>
</feature>
<dbReference type="SUPFAM" id="SSF50129">
    <property type="entry name" value="GroES-like"/>
    <property type="match status" value="1"/>
</dbReference>
<dbReference type="SMART" id="SM00829">
    <property type="entry name" value="PKS_ER"/>
    <property type="match status" value="1"/>
</dbReference>
<evidence type="ECO:0000256" key="3">
    <source>
        <dbReference type="ARBA" id="ARBA00022723"/>
    </source>
</evidence>
<dbReference type="InterPro" id="IPR013149">
    <property type="entry name" value="ADH-like_C"/>
</dbReference>